<dbReference type="Pfam" id="PF03881">
    <property type="entry name" value="Fructosamin_kin"/>
    <property type="match status" value="1"/>
</dbReference>
<dbReference type="InterPro" id="IPR016477">
    <property type="entry name" value="Fructo-/Ketosamine-3-kinase"/>
</dbReference>
<dbReference type="PANTHER" id="PTHR12149:SF9">
    <property type="entry name" value="FRUCTOSAMINE-3-KINASE"/>
    <property type="match status" value="1"/>
</dbReference>
<evidence type="ECO:0000313" key="3">
    <source>
        <dbReference type="EMBL" id="JAI65966.1"/>
    </source>
</evidence>
<name>A0A0P4WF05_SCYOL</name>
<dbReference type="InterPro" id="IPR011009">
    <property type="entry name" value="Kinase-like_dom_sf"/>
</dbReference>
<dbReference type="AlphaFoldDB" id="A0A0P4WF05"/>
<comment type="catalytic activity">
    <reaction evidence="2">
        <text>N(6)-D-ribulosyl-L-lysyl-[protein] + ATP = N(6)-(3-O-phospho-D-ribulosyl)-L-lysyl-[protein] + ADP + H(+)</text>
        <dbReference type="Rhea" id="RHEA:48432"/>
        <dbReference type="Rhea" id="RHEA-COMP:12103"/>
        <dbReference type="Rhea" id="RHEA-COMP:12104"/>
        <dbReference type="ChEBI" id="CHEBI:15378"/>
        <dbReference type="ChEBI" id="CHEBI:30616"/>
        <dbReference type="ChEBI" id="CHEBI:90418"/>
        <dbReference type="ChEBI" id="CHEBI:90420"/>
        <dbReference type="ChEBI" id="CHEBI:456216"/>
        <dbReference type="EC" id="2.7.1.172"/>
    </reaction>
    <physiologicalReaction direction="left-to-right" evidence="2">
        <dbReference type="Rhea" id="RHEA:48433"/>
    </physiologicalReaction>
</comment>
<dbReference type="EMBL" id="GDRN01055472">
    <property type="protein sequence ID" value="JAI65966.1"/>
    <property type="molecule type" value="Transcribed_RNA"/>
</dbReference>
<accession>A0A0P4WF05</accession>
<protein>
    <recommendedName>
        <fullName evidence="1">protein-ribulosamine 3-kinase</fullName>
        <ecNumber evidence="1">2.7.1.172</ecNumber>
    </recommendedName>
</protein>
<proteinExistence type="predicted"/>
<sequence>MLIKIQHIAFTVVNCCISQALDMYKGETAGLQQLGASGVVRVPEPLAAVELPGGGAALVLEYLPMRDLRHHSLILARQLARWEVEWYCKGFKHWGLRLLRG</sequence>
<dbReference type="PANTHER" id="PTHR12149">
    <property type="entry name" value="FRUCTOSAMINE 3 KINASE-RELATED PROTEIN"/>
    <property type="match status" value="1"/>
</dbReference>
<reference evidence="3" key="1">
    <citation type="submission" date="2015-09" db="EMBL/GenBank/DDBJ databases">
        <title>Scylla olivacea transcriptome.</title>
        <authorList>
            <person name="Ikhwanuddin M."/>
        </authorList>
    </citation>
    <scope>NUCLEOTIDE SEQUENCE</scope>
</reference>
<organism evidence="3">
    <name type="scientific">Scylla olivacea</name>
    <name type="common">Orange mud crab</name>
    <name type="synonym">Cancer olivacea</name>
    <dbReference type="NCBI Taxonomy" id="85551"/>
    <lineage>
        <taxon>Eukaryota</taxon>
        <taxon>Metazoa</taxon>
        <taxon>Ecdysozoa</taxon>
        <taxon>Arthropoda</taxon>
        <taxon>Crustacea</taxon>
        <taxon>Multicrustacea</taxon>
        <taxon>Malacostraca</taxon>
        <taxon>Eumalacostraca</taxon>
        <taxon>Eucarida</taxon>
        <taxon>Decapoda</taxon>
        <taxon>Pleocyemata</taxon>
        <taxon>Brachyura</taxon>
        <taxon>Eubrachyura</taxon>
        <taxon>Portunoidea</taxon>
        <taxon>Portunidae</taxon>
        <taxon>Portuninae</taxon>
        <taxon>Scylla</taxon>
    </lineage>
</organism>
<dbReference type="EC" id="2.7.1.172" evidence="1"/>
<dbReference type="GO" id="GO:0030389">
    <property type="term" value="P:fructosamine metabolic process"/>
    <property type="evidence" value="ECO:0007669"/>
    <property type="project" value="TreeGrafter"/>
</dbReference>
<evidence type="ECO:0000256" key="1">
    <source>
        <dbReference type="ARBA" id="ARBA00011961"/>
    </source>
</evidence>
<dbReference type="SUPFAM" id="SSF56112">
    <property type="entry name" value="Protein kinase-like (PK-like)"/>
    <property type="match status" value="1"/>
</dbReference>
<dbReference type="GO" id="GO:0102193">
    <property type="term" value="F:protein-ribulosamine 3-kinase activity"/>
    <property type="evidence" value="ECO:0007669"/>
    <property type="project" value="UniProtKB-EC"/>
</dbReference>
<evidence type="ECO:0000256" key="2">
    <source>
        <dbReference type="ARBA" id="ARBA00048655"/>
    </source>
</evidence>